<evidence type="ECO:0000256" key="2">
    <source>
        <dbReference type="ARBA" id="ARBA00009083"/>
    </source>
</evidence>
<dbReference type="AlphaFoldDB" id="A0AAD5UX33"/>
<organism evidence="8 9">
    <name type="scientific">Meripilus lineatus</name>
    <dbReference type="NCBI Taxonomy" id="2056292"/>
    <lineage>
        <taxon>Eukaryota</taxon>
        <taxon>Fungi</taxon>
        <taxon>Dikarya</taxon>
        <taxon>Basidiomycota</taxon>
        <taxon>Agaricomycotina</taxon>
        <taxon>Agaricomycetes</taxon>
        <taxon>Polyporales</taxon>
        <taxon>Meripilaceae</taxon>
        <taxon>Meripilus</taxon>
    </lineage>
</organism>
<protein>
    <recommendedName>
        <fullName evidence="7">SprT-like domain-containing protein</fullName>
    </recommendedName>
</protein>
<feature type="region of interest" description="Disordered" evidence="6">
    <location>
        <begin position="391"/>
        <end position="419"/>
    </location>
</feature>
<keyword evidence="5" id="KW-0687">Ribonucleoprotein</keyword>
<feature type="region of interest" description="Disordered" evidence="6">
    <location>
        <begin position="482"/>
        <end position="531"/>
    </location>
</feature>
<dbReference type="InterPro" id="IPR006640">
    <property type="entry name" value="SprT-like_domain"/>
</dbReference>
<comment type="similarity">
    <text evidence="2">Belongs to the universal ribosomal protein uS14 family.</text>
</comment>
<gene>
    <name evidence="8" type="ORF">NLI96_g8545</name>
</gene>
<evidence type="ECO:0000256" key="5">
    <source>
        <dbReference type="ARBA" id="ARBA00023274"/>
    </source>
</evidence>
<dbReference type="PANTHER" id="PTHR23099:SF0">
    <property type="entry name" value="GERM CELL NUCLEAR ACIDIC PROTEIN"/>
    <property type="match status" value="1"/>
</dbReference>
<feature type="compositionally biased region" description="Basic and acidic residues" evidence="6">
    <location>
        <begin position="16"/>
        <end position="27"/>
    </location>
</feature>
<feature type="compositionally biased region" description="Basic residues" evidence="6">
    <location>
        <begin position="58"/>
        <end position="72"/>
    </location>
</feature>
<dbReference type="GO" id="GO:0005634">
    <property type="term" value="C:nucleus"/>
    <property type="evidence" value="ECO:0007669"/>
    <property type="project" value="TreeGrafter"/>
</dbReference>
<evidence type="ECO:0000256" key="1">
    <source>
        <dbReference type="ARBA" id="ARBA00001947"/>
    </source>
</evidence>
<feature type="compositionally biased region" description="Basic and acidic residues" evidence="6">
    <location>
        <begin position="405"/>
        <end position="419"/>
    </location>
</feature>
<name>A0AAD5UX33_9APHY</name>
<reference evidence="8" key="1">
    <citation type="submission" date="2022-07" db="EMBL/GenBank/DDBJ databases">
        <title>Genome Sequence of Physisporinus lineatus.</title>
        <authorList>
            <person name="Buettner E."/>
        </authorList>
    </citation>
    <scope>NUCLEOTIDE SEQUENCE</scope>
    <source>
        <strain evidence="8">VT162</strain>
    </source>
</reference>
<keyword evidence="4" id="KW-0689">Ribosomal protein</keyword>
<dbReference type="InterPro" id="IPR001209">
    <property type="entry name" value="Ribosomal_uS14"/>
</dbReference>
<feature type="region of interest" description="Disordered" evidence="6">
    <location>
        <begin position="118"/>
        <end position="198"/>
    </location>
</feature>
<dbReference type="GO" id="GO:0005840">
    <property type="term" value="C:ribosome"/>
    <property type="evidence" value="ECO:0007669"/>
    <property type="project" value="UniProtKB-KW"/>
</dbReference>
<feature type="compositionally biased region" description="Low complexity" evidence="6">
    <location>
        <begin position="46"/>
        <end position="56"/>
    </location>
</feature>
<dbReference type="GO" id="GO:0006950">
    <property type="term" value="P:response to stress"/>
    <property type="evidence" value="ECO:0007669"/>
    <property type="project" value="UniProtKB-ARBA"/>
</dbReference>
<keyword evidence="9" id="KW-1185">Reference proteome</keyword>
<dbReference type="SMART" id="SM00731">
    <property type="entry name" value="SprT"/>
    <property type="match status" value="1"/>
</dbReference>
<feature type="compositionally biased region" description="Polar residues" evidence="6">
    <location>
        <begin position="142"/>
        <end position="153"/>
    </location>
</feature>
<dbReference type="GO" id="GO:0006412">
    <property type="term" value="P:translation"/>
    <property type="evidence" value="ECO:0007669"/>
    <property type="project" value="InterPro"/>
</dbReference>
<dbReference type="GO" id="GO:1990904">
    <property type="term" value="C:ribonucleoprotein complex"/>
    <property type="evidence" value="ECO:0007669"/>
    <property type="project" value="UniProtKB-KW"/>
</dbReference>
<feature type="compositionally biased region" description="Low complexity" evidence="6">
    <location>
        <begin position="178"/>
        <end position="195"/>
    </location>
</feature>
<evidence type="ECO:0000259" key="7">
    <source>
        <dbReference type="SMART" id="SM00731"/>
    </source>
</evidence>
<keyword evidence="3" id="KW-0862">Zinc</keyword>
<dbReference type="GO" id="GO:0008270">
    <property type="term" value="F:zinc ion binding"/>
    <property type="evidence" value="ECO:0007669"/>
    <property type="project" value="InterPro"/>
</dbReference>
<comment type="cofactor">
    <cofactor evidence="1">
        <name>Zn(2+)</name>
        <dbReference type="ChEBI" id="CHEBI:29105"/>
    </cofactor>
</comment>
<dbReference type="InterPro" id="IPR039744">
    <property type="entry name" value="RIbosomal_uS14_euk_arc"/>
</dbReference>
<dbReference type="FunFam" id="4.10.830.10:FF:000002">
    <property type="entry name" value="40S ribosomal protein S29"/>
    <property type="match status" value="1"/>
</dbReference>
<sequence>MQYQEVIDISSDEEEAVPHLRRNDKSHQGPARSHVATTSAQEIIDLTLTSSESESTSPRHKLVPRLPKKSKGKQVEQHDSGSEVDVPIVDGVSPEGQDKCIIVLYVSLRILAYRRRPNIHNPFPSDEPRSARKPISRHNKNTKGTTIPTQGASGSAIESEDDNNSDVEPESFRPPNKLTLPKTPSRSTTKTRTPRAGTQKALLLAEQNRREAYAQVLFNELNESVFRGGIPKDTALKWNVRLLTTAGRARWHKSKEGIQTTEIELAPKILDCDERIRNTLAHEMCHLACWIIDKEINENHGLLFKSWGAKVMQKRPDIEITTKHSYEINYPYEWGLCFLAPIAPSADYPQECEQCAKTYGRFSKSIRPEECLCGACKTGTLKPLFSVNAPRTPKAQVPCRQAASKTRDSPKRDTSKTRRKLVDLSINDDEVDPLKSKEKESKDLTDSLEIENLMRELNISKPGDLLRPERYTLGAQSVAFHKPKPENAGRVIQPPKPYNLPPTTNTERSIPPDPQSNDEPKPVSQVNTSKSLNPTMTHDAIWFSRPRKYGKGSRQCRLCAHQAGLIRKYGLDLCRQCFREKSVAIGFTKTR</sequence>
<dbReference type="PROSITE" id="PS00527">
    <property type="entry name" value="RIBOSOMAL_S14"/>
    <property type="match status" value="1"/>
</dbReference>
<dbReference type="Gene3D" id="4.10.830.10">
    <property type="entry name" value="30s Ribosomal Protein S14, Chain N"/>
    <property type="match status" value="1"/>
</dbReference>
<feature type="compositionally biased region" description="Acidic residues" evidence="6">
    <location>
        <begin position="158"/>
        <end position="169"/>
    </location>
</feature>
<evidence type="ECO:0000256" key="6">
    <source>
        <dbReference type="SAM" id="MobiDB-lite"/>
    </source>
</evidence>
<dbReference type="InterPro" id="IPR018271">
    <property type="entry name" value="Ribosomal_uS14_CS"/>
</dbReference>
<dbReference type="Pfam" id="PF10263">
    <property type="entry name" value="SprT-like"/>
    <property type="match status" value="1"/>
</dbReference>
<feature type="domain" description="SprT-like" evidence="7">
    <location>
        <begin position="211"/>
        <end position="384"/>
    </location>
</feature>
<dbReference type="Proteomes" id="UP001212997">
    <property type="component" value="Unassembled WGS sequence"/>
</dbReference>
<evidence type="ECO:0000256" key="3">
    <source>
        <dbReference type="ARBA" id="ARBA00022833"/>
    </source>
</evidence>
<feature type="region of interest" description="Disordered" evidence="6">
    <location>
        <begin position="1"/>
        <end position="92"/>
    </location>
</feature>
<comment type="caution">
    <text evidence="8">The sequence shown here is derived from an EMBL/GenBank/DDBJ whole genome shotgun (WGS) entry which is preliminary data.</text>
</comment>
<feature type="compositionally biased region" description="Basic residues" evidence="6">
    <location>
        <begin position="131"/>
        <end position="141"/>
    </location>
</feature>
<dbReference type="EMBL" id="JANAWD010000392">
    <property type="protein sequence ID" value="KAJ3480158.1"/>
    <property type="molecule type" value="Genomic_DNA"/>
</dbReference>
<evidence type="ECO:0000313" key="9">
    <source>
        <dbReference type="Proteomes" id="UP001212997"/>
    </source>
</evidence>
<evidence type="ECO:0000256" key="4">
    <source>
        <dbReference type="ARBA" id="ARBA00022980"/>
    </source>
</evidence>
<evidence type="ECO:0000313" key="8">
    <source>
        <dbReference type="EMBL" id="KAJ3480158.1"/>
    </source>
</evidence>
<dbReference type="Pfam" id="PF00253">
    <property type="entry name" value="Ribosomal_S14"/>
    <property type="match status" value="1"/>
</dbReference>
<accession>A0AAD5UX33</accession>
<dbReference type="NCBIfam" id="NF004424">
    <property type="entry name" value="PRK05766.1"/>
    <property type="match status" value="1"/>
</dbReference>
<proteinExistence type="inferred from homology"/>
<dbReference type="GO" id="GO:0003735">
    <property type="term" value="F:structural constituent of ribosome"/>
    <property type="evidence" value="ECO:0007669"/>
    <property type="project" value="InterPro"/>
</dbReference>
<dbReference type="PANTHER" id="PTHR23099">
    <property type="entry name" value="TRANSCRIPTIONAL REGULATOR"/>
    <property type="match status" value="1"/>
</dbReference>
<dbReference type="InterPro" id="IPR043140">
    <property type="entry name" value="Ribosomal_uS14_sf"/>
</dbReference>